<dbReference type="SUPFAM" id="SSF52540">
    <property type="entry name" value="P-loop containing nucleoside triphosphate hydrolases"/>
    <property type="match status" value="1"/>
</dbReference>
<keyword evidence="10" id="KW-0067">ATP-binding</keyword>
<protein>
    <recommendedName>
        <fullName evidence="2">non-specific serine/threonine protein kinase</fullName>
        <ecNumber evidence="2">2.7.11.1</ecNumber>
    </recommendedName>
</protein>
<dbReference type="Gene3D" id="1.20.5.4130">
    <property type="match status" value="1"/>
</dbReference>
<dbReference type="InterPro" id="IPR038005">
    <property type="entry name" value="RX-like_CC"/>
</dbReference>
<dbReference type="PANTHER" id="PTHR45707">
    <property type="entry name" value="C2 CALCIUM/LIPID-BINDING PLANT PHOSPHORIBOSYLTRANSFERASE FAMILY PROTEIN"/>
    <property type="match status" value="1"/>
</dbReference>
<keyword evidence="8" id="KW-0418">Kinase</keyword>
<dbReference type="GO" id="GO:0006952">
    <property type="term" value="P:defense response"/>
    <property type="evidence" value="ECO:0007669"/>
    <property type="project" value="UniProtKB-KW"/>
</dbReference>
<comment type="similarity">
    <text evidence="1">Belongs to the disease resistance NB-LRR family.</text>
</comment>
<dbReference type="EC" id="2.7.11.1" evidence="2"/>
<dbReference type="Pfam" id="PF00635">
    <property type="entry name" value="Motile_Sperm"/>
    <property type="match status" value="1"/>
</dbReference>
<dbReference type="InterPro" id="IPR008271">
    <property type="entry name" value="Ser/Thr_kinase_AS"/>
</dbReference>
<dbReference type="SUPFAM" id="SSF56112">
    <property type="entry name" value="Protein kinase-like (PK-like)"/>
    <property type="match status" value="1"/>
</dbReference>
<dbReference type="FunFam" id="1.10.510.10:FF:001023">
    <property type="entry name" value="Os07g0541700 protein"/>
    <property type="match status" value="1"/>
</dbReference>
<dbReference type="Pfam" id="PF00069">
    <property type="entry name" value="Pkinase"/>
    <property type="match status" value="1"/>
</dbReference>
<evidence type="ECO:0000256" key="10">
    <source>
        <dbReference type="ARBA" id="ARBA00022840"/>
    </source>
</evidence>
<dbReference type="PROSITE" id="PS00107">
    <property type="entry name" value="PROTEIN_KINASE_ATP"/>
    <property type="match status" value="1"/>
</dbReference>
<dbReference type="InterPro" id="IPR000719">
    <property type="entry name" value="Prot_kinase_dom"/>
</dbReference>
<evidence type="ECO:0000256" key="11">
    <source>
        <dbReference type="ARBA" id="ARBA00047899"/>
    </source>
</evidence>
<evidence type="ECO:0000256" key="5">
    <source>
        <dbReference type="ARBA" id="ARBA00022679"/>
    </source>
</evidence>
<dbReference type="PROSITE" id="PS50011">
    <property type="entry name" value="PROTEIN_KINASE_DOM"/>
    <property type="match status" value="1"/>
</dbReference>
<keyword evidence="7" id="KW-0547">Nucleotide-binding</keyword>
<dbReference type="InterPro" id="IPR017441">
    <property type="entry name" value="Protein_kinase_ATP_BS"/>
</dbReference>
<keyword evidence="9" id="KW-0611">Plant defense</keyword>
<dbReference type="InterPro" id="IPR013783">
    <property type="entry name" value="Ig-like_fold"/>
</dbReference>
<dbReference type="SMART" id="SM00220">
    <property type="entry name" value="S_TKc"/>
    <property type="match status" value="1"/>
</dbReference>
<dbReference type="InterPro" id="IPR011009">
    <property type="entry name" value="Kinase-like_dom_sf"/>
</dbReference>
<dbReference type="InterPro" id="IPR041118">
    <property type="entry name" value="Rx_N"/>
</dbReference>
<evidence type="ECO:0000256" key="6">
    <source>
        <dbReference type="ARBA" id="ARBA00022737"/>
    </source>
</evidence>
<dbReference type="GO" id="GO:0004674">
    <property type="term" value="F:protein serine/threonine kinase activity"/>
    <property type="evidence" value="ECO:0007669"/>
    <property type="project" value="UniProtKB-KW"/>
</dbReference>
<dbReference type="Gene3D" id="3.30.200.20">
    <property type="entry name" value="Phosphorylase Kinase, domain 1"/>
    <property type="match status" value="1"/>
</dbReference>
<dbReference type="CDD" id="cd14798">
    <property type="entry name" value="RX-CC_like"/>
    <property type="match status" value="1"/>
</dbReference>
<keyword evidence="5" id="KW-0808">Transferase</keyword>
<evidence type="ECO:0000256" key="9">
    <source>
        <dbReference type="ARBA" id="ARBA00022821"/>
    </source>
</evidence>
<organism evidence="13">
    <name type="scientific">Aegilops tauschii</name>
    <name type="common">Tausch's goatgrass</name>
    <name type="synonym">Aegilops squarrosa</name>
    <dbReference type="NCBI Taxonomy" id="37682"/>
    <lineage>
        <taxon>Eukaryota</taxon>
        <taxon>Viridiplantae</taxon>
        <taxon>Streptophyta</taxon>
        <taxon>Embryophyta</taxon>
        <taxon>Tracheophyta</taxon>
        <taxon>Spermatophyta</taxon>
        <taxon>Magnoliopsida</taxon>
        <taxon>Liliopsida</taxon>
        <taxon>Poales</taxon>
        <taxon>Poaceae</taxon>
        <taxon>BOP clade</taxon>
        <taxon>Pooideae</taxon>
        <taxon>Triticodae</taxon>
        <taxon>Triticeae</taxon>
        <taxon>Triticinae</taxon>
        <taxon>Aegilops</taxon>
    </lineage>
</organism>
<dbReference type="GO" id="GO:0043531">
    <property type="term" value="F:ADP binding"/>
    <property type="evidence" value="ECO:0007669"/>
    <property type="project" value="InterPro"/>
</dbReference>
<dbReference type="Gene3D" id="3.40.50.300">
    <property type="entry name" value="P-loop containing nucleotide triphosphate hydrolases"/>
    <property type="match status" value="1"/>
</dbReference>
<dbReference type="PROSITE" id="PS50202">
    <property type="entry name" value="MSP"/>
    <property type="match status" value="1"/>
</dbReference>
<dbReference type="SUPFAM" id="SSF49354">
    <property type="entry name" value="PapD-like"/>
    <property type="match status" value="1"/>
</dbReference>
<keyword evidence="3" id="KW-0723">Serine/threonine-protein kinase</keyword>
<evidence type="ECO:0000256" key="8">
    <source>
        <dbReference type="ARBA" id="ARBA00022777"/>
    </source>
</evidence>
<dbReference type="PROSITE" id="PS00108">
    <property type="entry name" value="PROTEIN_KINASE_ST"/>
    <property type="match status" value="1"/>
</dbReference>
<sequence length="757" mass="85971">MLAGVARPRDLPLAFLEDITNNFSEDRKIGHGGFGAVYRGVLGTQNIAVKKIVVNEYTVDERLFRCEVDSLMTIKNHPNLVRFLGFCSNKARIVKDKTGSEESFYPQIMDILLCFEYISNGSLDEHITDEFRGLTWDNRFDIIKGICEGLRYLHEDKSIIHMDLKPANILLDDHMVPKITDLVLRRWTHRWNKSATRHQQHQVIKCMEIALRCSLQEPENRPSINEIIRDLSETGSTSGSISQNKNADGTLNWGNCVNVLILWDGGSRKTSLCQHDDMLGIEPLELRFHFEHNKQISCSVELTNETSNSTAFNILTPSEQYIAQPDKGIVLPGGKREVKITLQSQESATQVTNGDKFVVQSIKLKEGLADEEITDRMFNSKGSEVVDEVNLMVVYDPEKYREEEASKDIGPSSYDSSRYMYFNPLESISRNLATSLTSDQTVGLATGAIGILLPKLSELLNKYNPDTSIRSDVDCVIQELRVMRADLCYVSEVQRDNKNEQIKLVKLWADEVRELSYDIEDVVDGFLMHVEGSEPATYTAGLMELIQKMMTTLKLGSTNHQIGGTIKKIKDQIQNKSFWKREYKVEKVVPFERRKVANTVSTINAHLLSALANDSNKLVGINDAMKDFTKRLRGVDKDLKVHSIFGIGGLGKTTLARAVYNQLKESLRLTAFVLMGRNPDVKKLFYDILFELDQKMCIKLKNKELDERQLIDVLKSLLKNNRYTPPTLVKNNNIKRLEKACPELQNVMCHLIHMGLN</sequence>
<dbReference type="InterPro" id="IPR002182">
    <property type="entry name" value="NB-ARC"/>
</dbReference>
<keyword evidence="4" id="KW-0433">Leucine-rich repeat</keyword>
<accession>R7W4K4</accession>
<name>R7W4K4_AEGTA</name>
<evidence type="ECO:0000256" key="2">
    <source>
        <dbReference type="ARBA" id="ARBA00012513"/>
    </source>
</evidence>
<dbReference type="PANTHER" id="PTHR45707:SF50">
    <property type="entry name" value="VESICLE-ASSOCIATED PROTEIN 1-1"/>
    <property type="match status" value="1"/>
</dbReference>
<dbReference type="AlphaFoldDB" id="R7W4K4"/>
<dbReference type="GO" id="GO:0005524">
    <property type="term" value="F:ATP binding"/>
    <property type="evidence" value="ECO:0007669"/>
    <property type="project" value="UniProtKB-UniRule"/>
</dbReference>
<dbReference type="EnsemblPlants" id="EMT01896">
    <property type="protein sequence ID" value="EMT01896"/>
    <property type="gene ID" value="F775_23547"/>
</dbReference>
<keyword evidence="6" id="KW-0677">Repeat</keyword>
<dbReference type="InterPro" id="IPR000535">
    <property type="entry name" value="MSP_dom"/>
</dbReference>
<evidence type="ECO:0000256" key="1">
    <source>
        <dbReference type="ARBA" id="ARBA00008894"/>
    </source>
</evidence>
<dbReference type="Pfam" id="PF18052">
    <property type="entry name" value="Rx_N"/>
    <property type="match status" value="1"/>
</dbReference>
<reference evidence="13" key="1">
    <citation type="submission" date="2015-06" db="UniProtKB">
        <authorList>
            <consortium name="EnsemblPlants"/>
        </authorList>
    </citation>
    <scope>IDENTIFICATION</scope>
</reference>
<comment type="catalytic activity">
    <reaction evidence="12">
        <text>L-seryl-[protein] + ATP = O-phospho-L-seryl-[protein] + ADP + H(+)</text>
        <dbReference type="Rhea" id="RHEA:17989"/>
        <dbReference type="Rhea" id="RHEA-COMP:9863"/>
        <dbReference type="Rhea" id="RHEA-COMP:11604"/>
        <dbReference type="ChEBI" id="CHEBI:15378"/>
        <dbReference type="ChEBI" id="CHEBI:29999"/>
        <dbReference type="ChEBI" id="CHEBI:30616"/>
        <dbReference type="ChEBI" id="CHEBI:83421"/>
        <dbReference type="ChEBI" id="CHEBI:456216"/>
        <dbReference type="EC" id="2.7.11.1"/>
    </reaction>
</comment>
<comment type="catalytic activity">
    <reaction evidence="11">
        <text>L-threonyl-[protein] + ATP = O-phospho-L-threonyl-[protein] + ADP + H(+)</text>
        <dbReference type="Rhea" id="RHEA:46608"/>
        <dbReference type="Rhea" id="RHEA-COMP:11060"/>
        <dbReference type="Rhea" id="RHEA-COMP:11605"/>
        <dbReference type="ChEBI" id="CHEBI:15378"/>
        <dbReference type="ChEBI" id="CHEBI:30013"/>
        <dbReference type="ChEBI" id="CHEBI:30616"/>
        <dbReference type="ChEBI" id="CHEBI:61977"/>
        <dbReference type="ChEBI" id="CHEBI:456216"/>
        <dbReference type="EC" id="2.7.11.1"/>
    </reaction>
</comment>
<dbReference type="Gene3D" id="1.10.510.10">
    <property type="entry name" value="Transferase(Phosphotransferase) domain 1"/>
    <property type="match status" value="1"/>
</dbReference>
<evidence type="ECO:0000256" key="4">
    <source>
        <dbReference type="ARBA" id="ARBA00022614"/>
    </source>
</evidence>
<evidence type="ECO:0000256" key="12">
    <source>
        <dbReference type="ARBA" id="ARBA00048679"/>
    </source>
</evidence>
<evidence type="ECO:0000256" key="3">
    <source>
        <dbReference type="ARBA" id="ARBA00022527"/>
    </source>
</evidence>
<dbReference type="InterPro" id="IPR027417">
    <property type="entry name" value="P-loop_NTPase"/>
</dbReference>
<dbReference type="Gene3D" id="2.60.40.10">
    <property type="entry name" value="Immunoglobulins"/>
    <property type="match status" value="1"/>
</dbReference>
<proteinExistence type="inferred from homology"/>
<evidence type="ECO:0000313" key="13">
    <source>
        <dbReference type="EnsemblPlants" id="EMT01896"/>
    </source>
</evidence>
<dbReference type="InterPro" id="IPR008962">
    <property type="entry name" value="PapD-like_sf"/>
</dbReference>
<evidence type="ECO:0000256" key="7">
    <source>
        <dbReference type="ARBA" id="ARBA00022741"/>
    </source>
</evidence>
<dbReference type="Pfam" id="PF00931">
    <property type="entry name" value="NB-ARC"/>
    <property type="match status" value="1"/>
</dbReference>